<dbReference type="Proteomes" id="UP001162992">
    <property type="component" value="Chromosome 2"/>
</dbReference>
<comment type="caution">
    <text evidence="1">The sequence shown here is derived from an EMBL/GenBank/DDBJ whole genome shotgun (WGS) entry which is preliminary data.</text>
</comment>
<dbReference type="EMBL" id="CM055093">
    <property type="protein sequence ID" value="KAJ7566231.1"/>
    <property type="molecule type" value="Genomic_DNA"/>
</dbReference>
<evidence type="ECO:0000313" key="1">
    <source>
        <dbReference type="EMBL" id="KAJ7566231.1"/>
    </source>
</evidence>
<evidence type="ECO:0000313" key="2">
    <source>
        <dbReference type="Proteomes" id="UP001162992"/>
    </source>
</evidence>
<organism evidence="1 2">
    <name type="scientific">Diphasiastrum complanatum</name>
    <name type="common">Issler's clubmoss</name>
    <name type="synonym">Lycopodium complanatum</name>
    <dbReference type="NCBI Taxonomy" id="34168"/>
    <lineage>
        <taxon>Eukaryota</taxon>
        <taxon>Viridiplantae</taxon>
        <taxon>Streptophyta</taxon>
        <taxon>Embryophyta</taxon>
        <taxon>Tracheophyta</taxon>
        <taxon>Lycopodiopsida</taxon>
        <taxon>Lycopodiales</taxon>
        <taxon>Lycopodiaceae</taxon>
        <taxon>Lycopodioideae</taxon>
        <taxon>Diphasiastrum</taxon>
    </lineage>
</organism>
<reference evidence="2" key="1">
    <citation type="journal article" date="2024" name="Proc. Natl. Acad. Sci. U.S.A.">
        <title>Extraordinary preservation of gene collinearity over three hundred million years revealed in homosporous lycophytes.</title>
        <authorList>
            <person name="Li C."/>
            <person name="Wickell D."/>
            <person name="Kuo L.Y."/>
            <person name="Chen X."/>
            <person name="Nie B."/>
            <person name="Liao X."/>
            <person name="Peng D."/>
            <person name="Ji J."/>
            <person name="Jenkins J."/>
            <person name="Williams M."/>
            <person name="Shu S."/>
            <person name="Plott C."/>
            <person name="Barry K."/>
            <person name="Rajasekar S."/>
            <person name="Grimwood J."/>
            <person name="Han X."/>
            <person name="Sun S."/>
            <person name="Hou Z."/>
            <person name="He W."/>
            <person name="Dai G."/>
            <person name="Sun C."/>
            <person name="Schmutz J."/>
            <person name="Leebens-Mack J.H."/>
            <person name="Li F.W."/>
            <person name="Wang L."/>
        </authorList>
    </citation>
    <scope>NUCLEOTIDE SEQUENCE [LARGE SCALE GENOMIC DNA]</scope>
    <source>
        <strain evidence="2">cv. PW_Plant_1</strain>
    </source>
</reference>
<name>A0ACC2EI96_DIPCM</name>
<keyword evidence="2" id="KW-1185">Reference proteome</keyword>
<gene>
    <name evidence="1" type="ORF">O6H91_02G093000</name>
</gene>
<protein>
    <submittedName>
        <fullName evidence="1">Uncharacterized protein</fullName>
    </submittedName>
</protein>
<sequence length="476" mass="52929">MASGRRPRSRDYGQSDTSGTDDDLPASHSGRGSKEVRVIGNGREPTFFQPKFSNTEQFICKLEQDAYKSVLVAFGAQSENISWVKERLMTDLRKELRVSDEQHRELLGKVADDEILHQIQDWRRYNQEQSGCPPTNGLPYFDIHQIANISQSWKKLKTTNNPQAIASSAMPLPSSASKRMPIQRGIKKKGVKGSLLEVCQVDGFAEMQLIGHRVKTRWPEDNTFYEALIAEYNVEQGTHGLVYDVGTEKETWEWINLKEIAHGDLIWVEDSHNVVGKCLPLESVSIGQNGTADGAKKSLARSGVATCTGRVKGHPREHTAPFEKSSLQTTYTRARTVSAGFENSLNTKRLYSESLPLEALIEEIVRVEEEGDPIKLEMARKAVQKREEAICEALADVGDSSDEVESDEGHHLSSRTQSEDQQTGLRCRDDVSDHHGDSDKEGSTGDEKIDGSYSEPDEEQLAASGEEDDQHADGDG</sequence>
<accession>A0ACC2EI96</accession>
<proteinExistence type="predicted"/>